<dbReference type="Gene3D" id="2.40.290.10">
    <property type="match status" value="1"/>
</dbReference>
<accession>A0A0V1KCG2</accession>
<proteinExistence type="inferred from homology"/>
<comment type="similarity">
    <text evidence="2">Belongs to the RRM Spen family.</text>
</comment>
<evidence type="ECO:0000256" key="7">
    <source>
        <dbReference type="SAM" id="MobiDB-lite"/>
    </source>
</evidence>
<reference evidence="10 11" key="1">
    <citation type="submission" date="2015-01" db="EMBL/GenBank/DDBJ databases">
        <title>Evolution of Trichinella species and genotypes.</title>
        <authorList>
            <person name="Korhonen P.K."/>
            <person name="Edoardo P."/>
            <person name="Giuseppe L.R."/>
            <person name="Gasser R.B."/>
        </authorList>
    </citation>
    <scope>NUCLEOTIDE SEQUENCE [LARGE SCALE GENOMIC DNA]</scope>
    <source>
        <strain evidence="10">ISS176</strain>
    </source>
</reference>
<sequence length="792" mass="90413">MNIKSLNIKMSDKRYFSTFRDSKRIRVFNCNESLVRFSNGNTNDVSSLTENDSENGILLRIDNLPPRLSDFCLKVCIHYRLKLLGLLKWIKVIGLDERRYSIVKFVRKEDAIKISKQFPLLELCGITAKVRIIPQSEDRPDTCSNPLIYDPNARSSGSTRTLYLGNLTQCPTLLSERNLKKYFEKFGPVINVDVKCLNTERPYCFIEFDHINSVVLAIQNVRENGLLGWKNVKANFGNSPVYNKIWVTADKCPISYEYAVRIFWPFSPHVIDTLVEPARNQAVVVFDDCESAFTALQKLKLNQNSQLMIDFCSPQLYDCILEPPPYLLLFTIEGWRKLEDKKNNNTDTDDDNDNKRLRCDSKLTTKEQTSSMNEHVEDNKKQTKSFETSRAKRKAEEHLDVGLRNLNDNENCSEEQLMKINNSNNKKHCCVENEENCTVSTVGSFEAQDTMCCALSPKDSFAAGYFRNVTYAMPSGGGNVNVVTRFIPPPSMHTAYYPQPASTFAIPDGNFVYLNNFSSTLGHSYWTVPQLQNFLNILPSFYTNGERLPEEAVTVTTTLSASTLQGIYECLVRKNRSYIVLLMRNLTFFVKRNVNFSTYEAVNSIAQSYLYYPIVWFAKTSIRDVSCEIAFRCIAGNFLVISQVMSALDERTARLPGYRMATVIIEEMKPLKEASKVFFQGNDSAIAILRTDCFELELQNVMDDCFLRNFVNPMINQELVGFCATTEELFENQRKCVVHFIPPFEFVRQHLFEQHPTAYATLHLNIANYLVCVISTVDDNTGGSGNADQAED</sequence>
<dbReference type="InterPro" id="IPR010912">
    <property type="entry name" value="SPOC_met"/>
</dbReference>
<comment type="subcellular location">
    <subcellularLocation>
        <location evidence="1">Nucleus</location>
    </subcellularLocation>
</comment>
<feature type="compositionally biased region" description="Basic and acidic residues" evidence="7">
    <location>
        <begin position="387"/>
        <end position="397"/>
    </location>
</feature>
<dbReference type="InterPro" id="IPR012677">
    <property type="entry name" value="Nucleotide-bd_a/b_plait_sf"/>
</dbReference>
<feature type="region of interest" description="Disordered" evidence="7">
    <location>
        <begin position="340"/>
        <end position="397"/>
    </location>
</feature>
<name>A0A0V1KCG2_TRIPS</name>
<feature type="domain" description="SPOC" evidence="9">
    <location>
        <begin position="605"/>
        <end position="777"/>
    </location>
</feature>
<comment type="caution">
    <text evidence="10">The sequence shown here is derived from an EMBL/GenBank/DDBJ whole genome shotgun (WGS) entry which is preliminary data.</text>
</comment>
<keyword evidence="5" id="KW-0539">Nucleus</keyword>
<dbReference type="PROSITE" id="PS50917">
    <property type="entry name" value="SPOC"/>
    <property type="match status" value="1"/>
</dbReference>
<gene>
    <name evidence="10" type="primary">SPEN</name>
    <name evidence="10" type="ORF">T4C_9363</name>
</gene>
<evidence type="ECO:0000256" key="4">
    <source>
        <dbReference type="ARBA" id="ARBA00022884"/>
    </source>
</evidence>
<dbReference type="SUPFAM" id="SSF54928">
    <property type="entry name" value="RNA-binding domain, RBD"/>
    <property type="match status" value="1"/>
</dbReference>
<evidence type="ECO:0000256" key="6">
    <source>
        <dbReference type="PROSITE-ProRule" id="PRU00176"/>
    </source>
</evidence>
<dbReference type="InterPro" id="IPR016194">
    <property type="entry name" value="SPOC-like_C_dom_sf"/>
</dbReference>
<evidence type="ECO:0000256" key="2">
    <source>
        <dbReference type="ARBA" id="ARBA00005387"/>
    </source>
</evidence>
<evidence type="ECO:0000313" key="11">
    <source>
        <dbReference type="Proteomes" id="UP000054826"/>
    </source>
</evidence>
<evidence type="ECO:0000313" key="10">
    <source>
        <dbReference type="EMBL" id="KRZ44918.1"/>
    </source>
</evidence>
<dbReference type="EMBL" id="JYDV01000004">
    <property type="protein sequence ID" value="KRZ44918.1"/>
    <property type="molecule type" value="Genomic_DNA"/>
</dbReference>
<dbReference type="AlphaFoldDB" id="A0A0V1KCG2"/>
<dbReference type="Pfam" id="PF00076">
    <property type="entry name" value="RRM_1"/>
    <property type="match status" value="1"/>
</dbReference>
<dbReference type="SMART" id="SM00360">
    <property type="entry name" value="RRM"/>
    <property type="match status" value="1"/>
</dbReference>
<dbReference type="GO" id="GO:0005634">
    <property type="term" value="C:nucleus"/>
    <property type="evidence" value="ECO:0007669"/>
    <property type="project" value="UniProtKB-SubCell"/>
</dbReference>
<feature type="domain" description="RRM" evidence="8">
    <location>
        <begin position="160"/>
        <end position="239"/>
    </location>
</feature>
<evidence type="ECO:0000256" key="5">
    <source>
        <dbReference type="ARBA" id="ARBA00023242"/>
    </source>
</evidence>
<evidence type="ECO:0000256" key="3">
    <source>
        <dbReference type="ARBA" id="ARBA00022553"/>
    </source>
</evidence>
<dbReference type="PROSITE" id="PS50102">
    <property type="entry name" value="RRM"/>
    <property type="match status" value="1"/>
</dbReference>
<feature type="compositionally biased region" description="Basic and acidic residues" evidence="7">
    <location>
        <begin position="353"/>
        <end position="365"/>
    </location>
</feature>
<protein>
    <submittedName>
        <fullName evidence="10">Msx2-interacting protein</fullName>
    </submittedName>
</protein>
<dbReference type="PANTHER" id="PTHR23189">
    <property type="entry name" value="RNA RECOGNITION MOTIF-CONTAINING"/>
    <property type="match status" value="1"/>
</dbReference>
<evidence type="ECO:0000256" key="1">
    <source>
        <dbReference type="ARBA" id="ARBA00004123"/>
    </source>
</evidence>
<dbReference type="InterPro" id="IPR035979">
    <property type="entry name" value="RBD_domain_sf"/>
</dbReference>
<organism evidence="10 11">
    <name type="scientific">Trichinella pseudospiralis</name>
    <name type="common">Parasitic roundworm</name>
    <dbReference type="NCBI Taxonomy" id="6337"/>
    <lineage>
        <taxon>Eukaryota</taxon>
        <taxon>Metazoa</taxon>
        <taxon>Ecdysozoa</taxon>
        <taxon>Nematoda</taxon>
        <taxon>Enoplea</taxon>
        <taxon>Dorylaimia</taxon>
        <taxon>Trichinellida</taxon>
        <taxon>Trichinellidae</taxon>
        <taxon>Trichinella</taxon>
    </lineage>
</organism>
<evidence type="ECO:0000259" key="8">
    <source>
        <dbReference type="PROSITE" id="PS50102"/>
    </source>
</evidence>
<dbReference type="Gene3D" id="3.30.70.330">
    <property type="match status" value="1"/>
</dbReference>
<dbReference type="InterPro" id="IPR000504">
    <property type="entry name" value="RRM_dom"/>
</dbReference>
<dbReference type="GO" id="GO:0003723">
    <property type="term" value="F:RNA binding"/>
    <property type="evidence" value="ECO:0007669"/>
    <property type="project" value="UniProtKB-UniRule"/>
</dbReference>
<evidence type="ECO:0000259" key="9">
    <source>
        <dbReference type="PROSITE" id="PS50917"/>
    </source>
</evidence>
<dbReference type="Proteomes" id="UP000054826">
    <property type="component" value="Unassembled WGS sequence"/>
</dbReference>
<keyword evidence="4 6" id="KW-0694">RNA-binding</keyword>
<keyword evidence="3" id="KW-0597">Phosphoprotein</keyword>